<evidence type="ECO:0000256" key="3">
    <source>
        <dbReference type="ARBA" id="ARBA00023237"/>
    </source>
</evidence>
<dbReference type="PROSITE" id="PS51257">
    <property type="entry name" value="PROKAR_LIPOPROTEIN"/>
    <property type="match status" value="1"/>
</dbReference>
<dbReference type="SUPFAM" id="SSF103088">
    <property type="entry name" value="OmpA-like"/>
    <property type="match status" value="1"/>
</dbReference>
<dbReference type="Gene3D" id="3.30.1330.60">
    <property type="entry name" value="OmpA-like domain"/>
    <property type="match status" value="1"/>
</dbReference>
<feature type="domain" description="OmpA-like" evidence="6">
    <location>
        <begin position="71"/>
        <end position="192"/>
    </location>
</feature>
<evidence type="ECO:0000313" key="7">
    <source>
        <dbReference type="EMBL" id="XBS88647.1"/>
    </source>
</evidence>
<dbReference type="InterPro" id="IPR006665">
    <property type="entry name" value="OmpA-like"/>
</dbReference>
<name>A0AAU7QGX3_9GAMM</name>
<dbReference type="PROSITE" id="PS51123">
    <property type="entry name" value="OMPA_2"/>
    <property type="match status" value="1"/>
</dbReference>
<dbReference type="PANTHER" id="PTHR30329">
    <property type="entry name" value="STATOR ELEMENT OF FLAGELLAR MOTOR COMPLEX"/>
    <property type="match status" value="1"/>
</dbReference>
<dbReference type="RefSeq" id="WP_350015471.1">
    <property type="nucleotide sequence ID" value="NZ_CP157948.1"/>
</dbReference>
<evidence type="ECO:0000259" key="6">
    <source>
        <dbReference type="PROSITE" id="PS51123"/>
    </source>
</evidence>
<keyword evidence="3" id="KW-0998">Cell outer membrane</keyword>
<reference evidence="7" key="1">
    <citation type="submission" date="2024-06" db="EMBL/GenBank/DDBJ databases">
        <authorList>
            <person name="Sun Y."/>
        </authorList>
    </citation>
    <scope>NUCLEOTIDE SEQUENCE</scope>
    <source>
        <strain evidence="7">IGA1.0</strain>
    </source>
</reference>
<evidence type="ECO:0000256" key="1">
    <source>
        <dbReference type="ARBA" id="ARBA00004442"/>
    </source>
</evidence>
<proteinExistence type="predicted"/>
<comment type="subcellular location">
    <subcellularLocation>
        <location evidence="1">Cell outer membrane</location>
    </subcellularLocation>
</comment>
<dbReference type="PANTHER" id="PTHR30329:SF21">
    <property type="entry name" value="LIPOPROTEIN YIAD-RELATED"/>
    <property type="match status" value="1"/>
</dbReference>
<dbReference type="InterPro" id="IPR050330">
    <property type="entry name" value="Bact_OuterMem_StrucFunc"/>
</dbReference>
<dbReference type="GO" id="GO:0009279">
    <property type="term" value="C:cell outer membrane"/>
    <property type="evidence" value="ECO:0007669"/>
    <property type="project" value="UniProtKB-SubCell"/>
</dbReference>
<dbReference type="AlphaFoldDB" id="A0AAU7QGX3"/>
<evidence type="ECO:0000256" key="2">
    <source>
        <dbReference type="ARBA" id="ARBA00023136"/>
    </source>
</evidence>
<evidence type="ECO:0000256" key="4">
    <source>
        <dbReference type="PROSITE-ProRule" id="PRU00473"/>
    </source>
</evidence>
<keyword evidence="2 4" id="KW-0472">Membrane</keyword>
<organism evidence="7">
    <name type="scientific">Rhodanobacter sp. IGA1.0</name>
    <dbReference type="NCBI Taxonomy" id="3158582"/>
    <lineage>
        <taxon>Bacteria</taxon>
        <taxon>Pseudomonadati</taxon>
        <taxon>Pseudomonadota</taxon>
        <taxon>Gammaproteobacteria</taxon>
        <taxon>Lysobacterales</taxon>
        <taxon>Rhodanobacteraceae</taxon>
        <taxon>Rhodanobacter</taxon>
    </lineage>
</organism>
<dbReference type="PRINTS" id="PR01021">
    <property type="entry name" value="OMPADOMAIN"/>
</dbReference>
<dbReference type="PROSITE" id="PS01068">
    <property type="entry name" value="OMPA_1"/>
    <property type="match status" value="1"/>
</dbReference>
<dbReference type="Pfam" id="PF00691">
    <property type="entry name" value="OmpA"/>
    <property type="match status" value="1"/>
</dbReference>
<dbReference type="InterPro" id="IPR006664">
    <property type="entry name" value="OMP_bac"/>
</dbReference>
<dbReference type="InterPro" id="IPR036737">
    <property type="entry name" value="OmpA-like_sf"/>
</dbReference>
<protein>
    <submittedName>
        <fullName evidence="7">OmpA family protein</fullName>
    </submittedName>
</protein>
<accession>A0AAU7QGX3</accession>
<keyword evidence="5" id="KW-0732">Signal</keyword>
<dbReference type="CDD" id="cd07185">
    <property type="entry name" value="OmpA_C-like"/>
    <property type="match status" value="1"/>
</dbReference>
<dbReference type="InterPro" id="IPR006690">
    <property type="entry name" value="OMPA-like_CS"/>
</dbReference>
<feature type="signal peptide" evidence="5">
    <location>
        <begin position="1"/>
        <end position="22"/>
    </location>
</feature>
<dbReference type="EMBL" id="CP157948">
    <property type="protein sequence ID" value="XBS88647.1"/>
    <property type="molecule type" value="Genomic_DNA"/>
</dbReference>
<gene>
    <name evidence="7" type="ORF">ABNK63_09495</name>
</gene>
<feature type="chain" id="PRO_5043817828" evidence="5">
    <location>
        <begin position="23"/>
        <end position="192"/>
    </location>
</feature>
<evidence type="ECO:0000256" key="5">
    <source>
        <dbReference type="SAM" id="SignalP"/>
    </source>
</evidence>
<sequence>MLNRSSRGACLALALAAVTSLAGCSGYVKRTDFDAAISKLQDTDARMQQQLDALTADMQQRFSKYDATLTEMQGRLRVDTVAHFDFNKADLNEQDQAMLKDFAQVMQAHHSGAVVTVEGFTDPAGSRAYNQRLGQKRADAVRDYLVSSEGMAASQVRAVSYGEAGNRQVEKGASRDAGTSNRRVALVVDYAG</sequence>